<dbReference type="Proteomes" id="UP000305709">
    <property type="component" value="Unassembled WGS sequence"/>
</dbReference>
<dbReference type="PANTHER" id="PTHR43689:SF8">
    <property type="entry name" value="ALPHA_BETA-HYDROLASES SUPERFAMILY PROTEIN"/>
    <property type="match status" value="1"/>
</dbReference>
<dbReference type="PRINTS" id="PR00111">
    <property type="entry name" value="ABHYDROLASE"/>
</dbReference>
<dbReference type="Gene3D" id="3.40.50.1820">
    <property type="entry name" value="alpha/beta hydrolase"/>
    <property type="match status" value="1"/>
</dbReference>
<dbReference type="OrthoDB" id="9815441at2"/>
<dbReference type="GO" id="GO:0016787">
    <property type="term" value="F:hydrolase activity"/>
    <property type="evidence" value="ECO:0007669"/>
    <property type="project" value="UniProtKB-KW"/>
</dbReference>
<evidence type="ECO:0000313" key="4">
    <source>
        <dbReference type="Proteomes" id="UP000305709"/>
    </source>
</evidence>
<keyword evidence="4" id="KW-1185">Reference proteome</keyword>
<feature type="domain" description="AB hydrolase-1" evidence="2">
    <location>
        <begin position="91"/>
        <end position="328"/>
    </location>
</feature>
<organism evidence="3 4">
    <name type="scientific">Rubellimicrobium roseum</name>
    <dbReference type="NCBI Taxonomy" id="687525"/>
    <lineage>
        <taxon>Bacteria</taxon>
        <taxon>Pseudomonadati</taxon>
        <taxon>Pseudomonadota</taxon>
        <taxon>Alphaproteobacteria</taxon>
        <taxon>Rhodobacterales</taxon>
        <taxon>Roseobacteraceae</taxon>
        <taxon>Rubellimicrobium</taxon>
    </lineage>
</organism>
<evidence type="ECO:0000259" key="2">
    <source>
        <dbReference type="Pfam" id="PF00561"/>
    </source>
</evidence>
<comment type="caution">
    <text evidence="3">The sequence shown here is derived from an EMBL/GenBank/DDBJ whole genome shotgun (WGS) entry which is preliminary data.</text>
</comment>
<dbReference type="AlphaFoldDB" id="A0A5C4N4L5"/>
<dbReference type="Pfam" id="PF00561">
    <property type="entry name" value="Abhydrolase_1"/>
    <property type="match status" value="1"/>
</dbReference>
<dbReference type="SUPFAM" id="SSF53474">
    <property type="entry name" value="alpha/beta-Hydrolases"/>
    <property type="match status" value="1"/>
</dbReference>
<dbReference type="InterPro" id="IPR000073">
    <property type="entry name" value="AB_hydrolase_1"/>
</dbReference>
<protein>
    <submittedName>
        <fullName evidence="3">Alpha/beta hydrolase</fullName>
    </submittedName>
</protein>
<name>A0A5C4N4L5_9RHOB</name>
<evidence type="ECO:0000313" key="3">
    <source>
        <dbReference type="EMBL" id="TNC59636.1"/>
    </source>
</evidence>
<evidence type="ECO:0000256" key="1">
    <source>
        <dbReference type="SAM" id="MobiDB-lite"/>
    </source>
</evidence>
<keyword evidence="3" id="KW-0378">Hydrolase</keyword>
<proteinExistence type="predicted"/>
<dbReference type="EMBL" id="VDFV01000098">
    <property type="protein sequence ID" value="TNC59636.1"/>
    <property type="molecule type" value="Genomic_DNA"/>
</dbReference>
<accession>A0A5C4N4L5</accession>
<feature type="region of interest" description="Disordered" evidence="1">
    <location>
        <begin position="1"/>
        <end position="21"/>
    </location>
</feature>
<reference evidence="3 4" key="1">
    <citation type="submission" date="2019-06" db="EMBL/GenBank/DDBJ databases">
        <authorList>
            <person name="Jiang L."/>
        </authorList>
    </citation>
    <scope>NUCLEOTIDE SEQUENCE [LARGE SCALE GENOMIC DNA]</scope>
    <source>
        <strain evidence="3 4">YIM 48858</strain>
    </source>
</reference>
<gene>
    <name evidence="3" type="ORF">FHG71_22645</name>
</gene>
<dbReference type="InterPro" id="IPR029058">
    <property type="entry name" value="AB_hydrolase_fold"/>
</dbReference>
<dbReference type="PANTHER" id="PTHR43689">
    <property type="entry name" value="HYDROLASE"/>
    <property type="match status" value="1"/>
</dbReference>
<sequence>MNASISSNAHPPPIYHQPGSRDAQAEARARLFRGSARGLAVGAVAAATLGALAVLNHRRAIAAEQAHPPIGRFLDADGVRLHYFERGAGSPLVLLHGNGGMIQDFLSSGLVDKAALRHRVIVFDRPGYGYSERPRDKLWTPEAQADLLASALRQIGVAKATVLGHSWACAVAVAMAERHPDVVGSLVLEGGYFYPSVRLDVVPMSLPAIPVVGDILRHTVSPWVSRLLWPRLMRKIFGPAPMPEKFHAFPREMALRPSQLRASAEETALMIPAAVTAQGRYARIRVPVTIIAGQGDRMVMARYQSARLHEEISQSTFICLPGTGHMVHQTATAEVLGAVEHVAAKAA</sequence>